<accession>A0ABV8MM58</accession>
<comment type="caution">
    <text evidence="2">The sequence shown here is derived from an EMBL/GenBank/DDBJ whole genome shotgun (WGS) entry which is preliminary data.</text>
</comment>
<keyword evidence="3" id="KW-1185">Reference proteome</keyword>
<dbReference type="InterPro" id="IPR021452">
    <property type="entry name" value="DUF3103"/>
</dbReference>
<protein>
    <submittedName>
        <fullName evidence="2">DUF3103 family protein</fullName>
    </submittedName>
</protein>
<keyword evidence="1" id="KW-0732">Signal</keyword>
<sequence length="383" mass="42644">MIKRPLFALTLLALGATQALAATPAVEKTPHIEQLQFVDQAKRKLAVDVAQMLNDPSFSHLLSEKLQGQREVMINPLMSEYRQRDPMNIAKAEAADTLQAMDLATRQHKGITAYSKGLLQVRMVAPQGMSTENVDTSNMLVAFEPAGDDKHWKEVEAYDRFGNVHKLDAKVQPSMPVLVADINGSEDLRAGVAMMNEAFKSRGWGGLNVRPRAGYVETTKLEKIRLATDEEPWISGKAEVYALVSGINPSEEKPTIAVVDMPYLDYANTDYAPNQLVLFWSNYRYAAANLQLFEHDDNTNYQDLVVAIVSGVEKILLAFKPEFAAIATVAGAILQAMPAHWFSNDDDYIDSFYTLEKGKTYTDYKGVGGNAMMTLKPYRLREQ</sequence>
<evidence type="ECO:0000313" key="3">
    <source>
        <dbReference type="Proteomes" id="UP001595791"/>
    </source>
</evidence>
<evidence type="ECO:0000313" key="2">
    <source>
        <dbReference type="EMBL" id="MFC4159124.1"/>
    </source>
</evidence>
<dbReference type="EMBL" id="JBHSBU010000001">
    <property type="protein sequence ID" value="MFC4159124.1"/>
    <property type="molecule type" value="Genomic_DNA"/>
</dbReference>
<dbReference type="RefSeq" id="WP_378162542.1">
    <property type="nucleotide sequence ID" value="NZ_JBHSBU010000001.1"/>
</dbReference>
<feature type="chain" id="PRO_5046398809" evidence="1">
    <location>
        <begin position="22"/>
        <end position="383"/>
    </location>
</feature>
<gene>
    <name evidence="2" type="ORF">ACFOW7_07110</name>
</gene>
<proteinExistence type="predicted"/>
<organism evidence="2 3">
    <name type="scientific">Chitinimonas lacunae</name>
    <dbReference type="NCBI Taxonomy" id="1963018"/>
    <lineage>
        <taxon>Bacteria</taxon>
        <taxon>Pseudomonadati</taxon>
        <taxon>Pseudomonadota</taxon>
        <taxon>Betaproteobacteria</taxon>
        <taxon>Neisseriales</taxon>
        <taxon>Chitinibacteraceae</taxon>
        <taxon>Chitinimonas</taxon>
    </lineage>
</organism>
<evidence type="ECO:0000256" key="1">
    <source>
        <dbReference type="SAM" id="SignalP"/>
    </source>
</evidence>
<dbReference type="Pfam" id="PF11301">
    <property type="entry name" value="DUF3103"/>
    <property type="match status" value="1"/>
</dbReference>
<dbReference type="Proteomes" id="UP001595791">
    <property type="component" value="Unassembled WGS sequence"/>
</dbReference>
<reference evidence="3" key="1">
    <citation type="journal article" date="2019" name="Int. J. Syst. Evol. Microbiol.">
        <title>The Global Catalogue of Microorganisms (GCM) 10K type strain sequencing project: providing services to taxonomists for standard genome sequencing and annotation.</title>
        <authorList>
            <consortium name="The Broad Institute Genomics Platform"/>
            <consortium name="The Broad Institute Genome Sequencing Center for Infectious Disease"/>
            <person name="Wu L."/>
            <person name="Ma J."/>
        </authorList>
    </citation>
    <scope>NUCLEOTIDE SEQUENCE [LARGE SCALE GENOMIC DNA]</scope>
    <source>
        <strain evidence="3">LMG 29894</strain>
    </source>
</reference>
<feature type="signal peptide" evidence="1">
    <location>
        <begin position="1"/>
        <end position="21"/>
    </location>
</feature>
<name>A0ABV8MM58_9NEIS</name>